<dbReference type="EMBL" id="JAHWGI010001426">
    <property type="protein sequence ID" value="KAK3931527.1"/>
    <property type="molecule type" value="Genomic_DNA"/>
</dbReference>
<accession>A0AAE1I101</accession>
<protein>
    <submittedName>
        <fullName evidence="2">Protein-glutamate methylesterase/protein-glutamine glutaminase</fullName>
    </submittedName>
</protein>
<dbReference type="AlphaFoldDB" id="A0AAE1I101"/>
<reference evidence="2" key="2">
    <citation type="journal article" date="2023" name="BMC Genomics">
        <title>Pest status, molecular evolution, and epigenetic factors derived from the genome assembly of Frankliniella fusca, a thysanopteran phytovirus vector.</title>
        <authorList>
            <person name="Catto M.A."/>
            <person name="Labadie P.E."/>
            <person name="Jacobson A.L."/>
            <person name="Kennedy G.G."/>
            <person name="Srinivasan R."/>
            <person name="Hunt B.G."/>
        </authorList>
    </citation>
    <scope>NUCLEOTIDE SEQUENCE</scope>
    <source>
        <strain evidence="2">PL_HMW_Pooled</strain>
    </source>
</reference>
<evidence type="ECO:0000313" key="1">
    <source>
        <dbReference type="EMBL" id="KAK3931524.1"/>
    </source>
</evidence>
<comment type="caution">
    <text evidence="2">The sequence shown here is derived from an EMBL/GenBank/DDBJ whole genome shotgun (WGS) entry which is preliminary data.</text>
</comment>
<proteinExistence type="predicted"/>
<name>A0AAE1I101_9NEOP</name>
<evidence type="ECO:0000313" key="3">
    <source>
        <dbReference type="Proteomes" id="UP001219518"/>
    </source>
</evidence>
<reference evidence="2" key="1">
    <citation type="submission" date="2021-07" db="EMBL/GenBank/DDBJ databases">
        <authorList>
            <person name="Catto M.A."/>
            <person name="Jacobson A."/>
            <person name="Kennedy G."/>
            <person name="Labadie P."/>
            <person name="Hunt B.G."/>
            <person name="Srinivasan R."/>
        </authorList>
    </citation>
    <scope>NUCLEOTIDE SEQUENCE</scope>
    <source>
        <strain evidence="2">PL_HMW_Pooled</strain>
        <tissue evidence="2">Head</tissue>
    </source>
</reference>
<evidence type="ECO:0000313" key="2">
    <source>
        <dbReference type="EMBL" id="KAK3931527.1"/>
    </source>
</evidence>
<dbReference type="Proteomes" id="UP001219518">
    <property type="component" value="Unassembled WGS sequence"/>
</dbReference>
<dbReference type="EMBL" id="JAHWGI010001426">
    <property type="protein sequence ID" value="KAK3931524.1"/>
    <property type="molecule type" value="Genomic_DNA"/>
</dbReference>
<sequence length="173" mass="19875">MLRSLQSICFLIQSIAPQGFNSFKIGSHMLLALLAFIPPDELKDVFKDLVRILPAELKPVVKYMKENYVVGTPSSRGRRRTIPARYPIPLWNMYEVTRTGQHRTNNISEGWHIRFSLVIGKHHPDLYSALRELQKEQADTEAQLAEWSMGRRVRAAPKKKSAVKRNKGVILVR</sequence>
<organism evidence="2 3">
    <name type="scientific">Frankliniella fusca</name>
    <dbReference type="NCBI Taxonomy" id="407009"/>
    <lineage>
        <taxon>Eukaryota</taxon>
        <taxon>Metazoa</taxon>
        <taxon>Ecdysozoa</taxon>
        <taxon>Arthropoda</taxon>
        <taxon>Hexapoda</taxon>
        <taxon>Insecta</taxon>
        <taxon>Pterygota</taxon>
        <taxon>Neoptera</taxon>
        <taxon>Paraneoptera</taxon>
        <taxon>Thysanoptera</taxon>
        <taxon>Terebrantia</taxon>
        <taxon>Thripoidea</taxon>
        <taxon>Thripidae</taxon>
        <taxon>Frankliniella</taxon>
    </lineage>
</organism>
<gene>
    <name evidence="1" type="ORF">KUF71_006542</name>
    <name evidence="2" type="ORF">KUF71_006545</name>
</gene>
<keyword evidence="3" id="KW-1185">Reference proteome</keyword>